<evidence type="ECO:0000313" key="8">
    <source>
        <dbReference type="EMBL" id="SDF95993.1"/>
    </source>
</evidence>
<dbReference type="EMBL" id="SOAA01000003">
    <property type="protein sequence ID" value="TDS34023.1"/>
    <property type="molecule type" value="Genomic_DNA"/>
</dbReference>
<keyword evidence="14" id="KW-1185">Reference proteome</keyword>
<evidence type="ECO:0000256" key="2">
    <source>
        <dbReference type="ARBA" id="ARBA00022578"/>
    </source>
</evidence>
<evidence type="ECO:0000256" key="4">
    <source>
        <dbReference type="ARBA" id="ARBA00023172"/>
    </source>
</evidence>
<dbReference type="InterPro" id="IPR010095">
    <property type="entry name" value="Cas12f1-like_TNB"/>
</dbReference>
<reference evidence="11 15" key="3">
    <citation type="submission" date="2019-03" db="EMBL/GenBank/DDBJ databases">
        <title>Deep subsurface shale carbon reservoir microbial communities from Ohio and West Virginia, USA.</title>
        <authorList>
            <person name="Wrighton K."/>
        </authorList>
    </citation>
    <scope>NUCLEOTIDE SEQUENCE [LARGE SCALE GENOMIC DNA]</scope>
    <source>
        <strain evidence="11 15">UTICA-S4D12</strain>
    </source>
</reference>
<evidence type="ECO:0000256" key="3">
    <source>
        <dbReference type="ARBA" id="ARBA00023125"/>
    </source>
</evidence>
<dbReference type="GO" id="GO:0006310">
    <property type="term" value="P:DNA recombination"/>
    <property type="evidence" value="ECO:0007669"/>
    <property type="project" value="UniProtKB-KW"/>
</dbReference>
<dbReference type="Proteomes" id="UP000324896">
    <property type="component" value="Unassembled WGS sequence"/>
</dbReference>
<evidence type="ECO:0000313" key="9">
    <source>
        <dbReference type="EMBL" id="SDI42130.1"/>
    </source>
</evidence>
<dbReference type="NCBIfam" id="TIGR01766">
    <property type="entry name" value="IS200/IS605 family accessory protein TnpB-like domain"/>
    <property type="match status" value="1"/>
</dbReference>
<dbReference type="EMBL" id="FOHG01000006">
    <property type="protein sequence ID" value="SES78616.1"/>
    <property type="molecule type" value="Genomic_DNA"/>
</dbReference>
<keyword evidence="3" id="KW-0238">DNA-binding</keyword>
<dbReference type="Pfam" id="PF01385">
    <property type="entry name" value="OrfB_IS605"/>
    <property type="match status" value="1"/>
</dbReference>
<feature type="domain" description="Probable transposase IS891/IS1136/IS1341" evidence="5">
    <location>
        <begin position="183"/>
        <end position="300"/>
    </location>
</feature>
<name>A0A1G6RTQ2_9FIRM</name>
<dbReference type="GO" id="GO:0003677">
    <property type="term" value="F:DNA binding"/>
    <property type="evidence" value="ECO:0007669"/>
    <property type="project" value="UniProtKB-KW"/>
</dbReference>
<gene>
    <name evidence="11" type="ORF">BY453_103183</name>
    <name evidence="7" type="ORF">SAMN04488597_12512</name>
    <name evidence="8" type="ORF">SAMN04488598_13412</name>
    <name evidence="10" type="ORF">SAMN04515652_10612</name>
    <name evidence="9" type="ORF">SAMN04515654_10610</name>
</gene>
<evidence type="ECO:0000313" key="12">
    <source>
        <dbReference type="Proteomes" id="UP000198612"/>
    </source>
</evidence>
<dbReference type="RefSeq" id="WP_089716698.1">
    <property type="nucleotide sequence ID" value="NZ_FMYT01000025.1"/>
</dbReference>
<evidence type="ECO:0000313" key="14">
    <source>
        <dbReference type="Proteomes" id="UP000199519"/>
    </source>
</evidence>
<proteinExistence type="inferred from homology"/>
<evidence type="ECO:0000313" key="13">
    <source>
        <dbReference type="Proteomes" id="UP000198945"/>
    </source>
</evidence>
<feature type="domain" description="Cas12f1-like TNB" evidence="6">
    <location>
        <begin position="316"/>
        <end position="385"/>
    </location>
</feature>
<dbReference type="Proteomes" id="UP000199519">
    <property type="component" value="Unassembled WGS sequence"/>
</dbReference>
<dbReference type="InterPro" id="IPR001959">
    <property type="entry name" value="Transposase"/>
</dbReference>
<dbReference type="EMBL" id="FNBJ01000034">
    <property type="protein sequence ID" value="SDF95993.1"/>
    <property type="molecule type" value="Genomic_DNA"/>
</dbReference>
<evidence type="ECO:0000256" key="1">
    <source>
        <dbReference type="ARBA" id="ARBA00008761"/>
    </source>
</evidence>
<dbReference type="Proteomes" id="UP000198612">
    <property type="component" value="Unassembled WGS sequence"/>
</dbReference>
<keyword evidence="4" id="KW-0233">DNA recombination</keyword>
<dbReference type="GO" id="GO:0032196">
    <property type="term" value="P:transposition"/>
    <property type="evidence" value="ECO:0007669"/>
    <property type="project" value="UniProtKB-KW"/>
</dbReference>
<evidence type="ECO:0000313" key="15">
    <source>
        <dbReference type="Proteomes" id="UP000295758"/>
    </source>
</evidence>
<keyword evidence="2" id="KW-0815">Transposition</keyword>
<dbReference type="EMBL" id="FNEH01000006">
    <property type="protein sequence ID" value="SDI42130.1"/>
    <property type="molecule type" value="Genomic_DNA"/>
</dbReference>
<evidence type="ECO:0000313" key="11">
    <source>
        <dbReference type="EMBL" id="TDS34023.1"/>
    </source>
</evidence>
<reference evidence="9 13" key="1">
    <citation type="submission" date="2016-10" db="EMBL/GenBank/DDBJ databases">
        <authorList>
            <person name="de Groot N.N."/>
        </authorList>
    </citation>
    <scope>NUCLEOTIDE SEQUENCE [LARGE SCALE GENOMIC DNA]</scope>
    <source>
        <strain evidence="9 13">WG7</strain>
    </source>
</reference>
<evidence type="ECO:0000259" key="5">
    <source>
        <dbReference type="Pfam" id="PF01385"/>
    </source>
</evidence>
<protein>
    <submittedName>
        <fullName evidence="11">IS605 OrfB family transposase</fullName>
    </submittedName>
    <submittedName>
        <fullName evidence="7">Transposase, IS605 OrfB family, central region</fullName>
    </submittedName>
</protein>
<dbReference type="Proteomes" id="UP000295758">
    <property type="component" value="Unassembled WGS sequence"/>
</dbReference>
<organism evidence="7 16">
    <name type="scientific">Halanaerobium congolense</name>
    <dbReference type="NCBI Taxonomy" id="54121"/>
    <lineage>
        <taxon>Bacteria</taxon>
        <taxon>Bacillati</taxon>
        <taxon>Bacillota</taxon>
        <taxon>Clostridia</taxon>
        <taxon>Halanaerobiales</taxon>
        <taxon>Halanaerobiaceae</taxon>
        <taxon>Halanaerobium</taxon>
    </lineage>
</organism>
<dbReference type="AlphaFoldDB" id="A0A1G6RTQ2"/>
<sequence>MRLSFKFKPKLNHKQLVIIRELAWHCSKLYNTVNYKVKNNKEQKPVYTQLEKQFKNNWHNEYLHSHNRQQALKQLAQDWKSFFASLKDYNKNPQKYKGQPGPPNFKHLNSNPCEIIFTNLAIRIRDDKLLLSLSKRIQSKYNVKALNFELPEAVQSIVDSDAVQQIKIKQDHISKKWYLLIIYKVKEAKESKKSNMMAVDLGLDNLATLTFKNNSECYIINGKTIKSKNAYYNKKIARLQSIRMKQLGTSKIKDTSEIKRLRLKRRNYIRDYLHKASWKIVDLAVGNKVAIIVIGDIKNIKQSSKLKSFVQIPIQRLVELIKYKAKLNGIKVVKINESYTSGCSALDLEKINKSNYNKSRRIKRGLFKTNQGLLINADQNGSLNILRKYLKNKCILRPIKQARDNGYVANPSRLRVS</sequence>
<evidence type="ECO:0000313" key="7">
    <source>
        <dbReference type="EMBL" id="SDD07764.1"/>
    </source>
</evidence>
<dbReference type="Proteomes" id="UP000198945">
    <property type="component" value="Unassembled WGS sequence"/>
</dbReference>
<evidence type="ECO:0000259" key="6">
    <source>
        <dbReference type="Pfam" id="PF07282"/>
    </source>
</evidence>
<dbReference type="Pfam" id="PF07282">
    <property type="entry name" value="Cas12f1-like_TNB"/>
    <property type="match status" value="1"/>
</dbReference>
<accession>A0A1G6RTQ2</accession>
<evidence type="ECO:0000313" key="10">
    <source>
        <dbReference type="EMBL" id="SES78616.1"/>
    </source>
</evidence>
<evidence type="ECO:0000313" key="16">
    <source>
        <dbReference type="Proteomes" id="UP000324896"/>
    </source>
</evidence>
<dbReference type="EMBL" id="FMYT01000025">
    <property type="protein sequence ID" value="SDD07764.1"/>
    <property type="molecule type" value="Genomic_DNA"/>
</dbReference>
<dbReference type="NCBIfam" id="NF040570">
    <property type="entry name" value="guided_TnpB"/>
    <property type="match status" value="1"/>
</dbReference>
<reference evidence="12 14" key="2">
    <citation type="submission" date="2016-10" db="EMBL/GenBank/DDBJ databases">
        <authorList>
            <person name="Varghese N."/>
            <person name="Submissions S."/>
        </authorList>
    </citation>
    <scope>NUCLEOTIDE SEQUENCE [LARGE SCALE GENOMIC DNA]</scope>
    <source>
        <strain evidence="7 16">WG10</strain>
        <strain evidence="8 14">WG2</strain>
        <strain evidence="10 12">WG5</strain>
    </source>
</reference>
<comment type="similarity">
    <text evidence="1">In the C-terminal section; belongs to the transposase 35 family.</text>
</comment>